<evidence type="ECO:0000313" key="5">
    <source>
        <dbReference type="RefSeq" id="XP_005190000.1"/>
    </source>
</evidence>
<dbReference type="KEGG" id="mde:101896844"/>
<reference evidence="5" key="2">
    <citation type="submission" date="2025-04" db="UniProtKB">
        <authorList>
            <consortium name="RefSeq"/>
        </authorList>
    </citation>
    <scope>IDENTIFICATION</scope>
    <source>
        <strain evidence="5">Aabys</strain>
    </source>
</reference>
<proteinExistence type="predicted"/>
<protein>
    <submittedName>
        <fullName evidence="5">Fibrinogen-like protein 1</fullName>
    </submittedName>
</protein>
<dbReference type="VEuPathDB" id="VectorBase:MDOMA2_005156"/>
<gene>
    <name evidence="3" type="primary">101896844</name>
    <name evidence="5" type="synonym">LOC101896844</name>
</gene>
<dbReference type="CDD" id="cd00087">
    <property type="entry name" value="FReD"/>
    <property type="match status" value="1"/>
</dbReference>
<dbReference type="PANTHER" id="PTHR19143">
    <property type="entry name" value="FIBRINOGEN/TENASCIN/ANGIOPOEITIN"/>
    <property type="match status" value="1"/>
</dbReference>
<dbReference type="STRING" id="7370.A0A1I8MSQ3"/>
<sequence length="283" mass="33153">MRFRWIFLILVVGLHYAKAQDPIPEDNDAELWRVLYSKLNRLLDETNSLSQLMQEMREKQSHQGHEISNIFKHIKRERKCPAAQVVEKRVTAQPARESAASSSVTASPPRHEWTVVLRRQDGSENFQRNWDDYRNGFGNPEGEFFLGLERLHTITTYEGAHELLVTLRDWEYEERYARYDHFQIGSESEEYALKELGEYSGTAGDALAYHKGMKFSTLDHSNSGMCPRNYGGGWWFNQCVDSNLNSVYRTQGECFEMPKILWSTWKGFNYSMKFVEMKIRPRT</sequence>
<evidence type="ECO:0000313" key="4">
    <source>
        <dbReference type="Proteomes" id="UP001652621"/>
    </source>
</evidence>
<dbReference type="RefSeq" id="XP_005190000.1">
    <property type="nucleotide sequence ID" value="XM_005189943.3"/>
</dbReference>
<dbReference type="InterPro" id="IPR002181">
    <property type="entry name" value="Fibrinogen_a/b/g_C_dom"/>
</dbReference>
<evidence type="ECO:0000256" key="1">
    <source>
        <dbReference type="SAM" id="SignalP"/>
    </source>
</evidence>
<dbReference type="PROSITE" id="PS51406">
    <property type="entry name" value="FIBRINOGEN_C_2"/>
    <property type="match status" value="1"/>
</dbReference>
<feature type="signal peptide" evidence="1">
    <location>
        <begin position="1"/>
        <end position="19"/>
    </location>
</feature>
<dbReference type="InterPro" id="IPR050373">
    <property type="entry name" value="Fibrinogen_C-term_domain"/>
</dbReference>
<dbReference type="GO" id="GO:0005615">
    <property type="term" value="C:extracellular space"/>
    <property type="evidence" value="ECO:0007669"/>
    <property type="project" value="TreeGrafter"/>
</dbReference>
<feature type="domain" description="Fibrinogen C-terminal" evidence="2">
    <location>
        <begin position="71"/>
        <end position="283"/>
    </location>
</feature>
<keyword evidence="1" id="KW-0732">Signal</keyword>
<dbReference type="Proteomes" id="UP001652621">
    <property type="component" value="Unplaced"/>
</dbReference>
<dbReference type="EnsemblMetazoa" id="MDOA008076-RA">
    <property type="protein sequence ID" value="MDOA008076-PA"/>
    <property type="gene ID" value="MDOA008076"/>
</dbReference>
<dbReference type="SMART" id="SM00186">
    <property type="entry name" value="FBG"/>
    <property type="match status" value="1"/>
</dbReference>
<organism evidence="3">
    <name type="scientific">Musca domestica</name>
    <name type="common">House fly</name>
    <dbReference type="NCBI Taxonomy" id="7370"/>
    <lineage>
        <taxon>Eukaryota</taxon>
        <taxon>Metazoa</taxon>
        <taxon>Ecdysozoa</taxon>
        <taxon>Arthropoda</taxon>
        <taxon>Hexapoda</taxon>
        <taxon>Insecta</taxon>
        <taxon>Pterygota</taxon>
        <taxon>Neoptera</taxon>
        <taxon>Endopterygota</taxon>
        <taxon>Diptera</taxon>
        <taxon>Brachycera</taxon>
        <taxon>Muscomorpha</taxon>
        <taxon>Muscoidea</taxon>
        <taxon>Muscidae</taxon>
        <taxon>Musca</taxon>
    </lineage>
</organism>
<dbReference type="PANTHER" id="PTHR19143:SF327">
    <property type="entry name" value="FI21813P1-RELATED"/>
    <property type="match status" value="1"/>
</dbReference>
<evidence type="ECO:0000259" key="2">
    <source>
        <dbReference type="PROSITE" id="PS51406"/>
    </source>
</evidence>
<dbReference type="OrthoDB" id="6145874at2759"/>
<accession>A0A1I8MSQ3</accession>
<dbReference type="InterPro" id="IPR014716">
    <property type="entry name" value="Fibrinogen_a/b/g_C_1"/>
</dbReference>
<keyword evidence="4" id="KW-1185">Reference proteome</keyword>
<dbReference type="Gene3D" id="3.90.215.10">
    <property type="entry name" value="Gamma Fibrinogen, chain A, domain 1"/>
    <property type="match status" value="1"/>
</dbReference>
<dbReference type="Pfam" id="PF00147">
    <property type="entry name" value="Fibrinogen_C"/>
    <property type="match status" value="1"/>
</dbReference>
<dbReference type="SUPFAM" id="SSF56496">
    <property type="entry name" value="Fibrinogen C-terminal domain-like"/>
    <property type="match status" value="1"/>
</dbReference>
<evidence type="ECO:0000313" key="3">
    <source>
        <dbReference type="EnsemblMetazoa" id="MDOA008076-PA"/>
    </source>
</evidence>
<dbReference type="GeneID" id="101896844"/>
<dbReference type="VEuPathDB" id="VectorBase:MDOA008076"/>
<dbReference type="InterPro" id="IPR036056">
    <property type="entry name" value="Fibrinogen-like_C"/>
</dbReference>
<feature type="chain" id="PRO_5044560763" evidence="1">
    <location>
        <begin position="20"/>
        <end position="283"/>
    </location>
</feature>
<dbReference type="AlphaFoldDB" id="A0A1I8MSQ3"/>
<dbReference type="eggNOG" id="KOG2579">
    <property type="taxonomic scope" value="Eukaryota"/>
</dbReference>
<reference evidence="3" key="1">
    <citation type="submission" date="2020-05" db="UniProtKB">
        <authorList>
            <consortium name="EnsemblMetazoa"/>
        </authorList>
    </citation>
    <scope>IDENTIFICATION</scope>
    <source>
        <strain evidence="3">Aabys</strain>
    </source>
</reference>
<name>A0A1I8MSQ3_MUSDO</name>